<evidence type="ECO:0000259" key="2">
    <source>
        <dbReference type="Pfam" id="PF20445"/>
    </source>
</evidence>
<organism evidence="3 4">
    <name type="scientific">Trypanosoma conorhini</name>
    <dbReference type="NCBI Taxonomy" id="83891"/>
    <lineage>
        <taxon>Eukaryota</taxon>
        <taxon>Discoba</taxon>
        <taxon>Euglenozoa</taxon>
        <taxon>Kinetoplastea</taxon>
        <taxon>Metakinetoplastina</taxon>
        <taxon>Trypanosomatida</taxon>
        <taxon>Trypanosomatidae</taxon>
        <taxon>Trypanosoma</taxon>
    </lineage>
</organism>
<dbReference type="NCBIfam" id="TIGR01631">
    <property type="entry name" value="Trypano_RHS"/>
    <property type="match status" value="1"/>
</dbReference>
<comment type="caution">
    <text evidence="3">The sequence shown here is derived from an EMBL/GenBank/DDBJ whole genome shotgun (WGS) entry which is preliminary data.</text>
</comment>
<keyword evidence="4" id="KW-1185">Reference proteome</keyword>
<accession>A0A3R7N318</accession>
<dbReference type="Proteomes" id="UP000284403">
    <property type="component" value="Unassembled WGS sequence"/>
</dbReference>
<evidence type="ECO:0000259" key="1">
    <source>
        <dbReference type="Pfam" id="PF07999"/>
    </source>
</evidence>
<dbReference type="EMBL" id="MKKU01001404">
    <property type="protein sequence ID" value="RNE95605.1"/>
    <property type="molecule type" value="Genomic_DNA"/>
</dbReference>
<dbReference type="InterPro" id="IPR046836">
    <property type="entry name" value="RHS_C"/>
</dbReference>
<feature type="domain" description="Retrotransposon hot spot protein,C-terminal" evidence="1">
    <location>
        <begin position="200"/>
        <end position="450"/>
    </location>
</feature>
<sequence length="466" mass="51001">MWRNFVRLHFAMDRRQCAPILSATGAAVQARGASGTQQPQLCVGDACARWPSAGGVRGALQRTGVWMTPPRPRGAPAGRVEGLYDSVFNAKWSHVLGFPEGEGEKMAVKEGQAPAKPWEYEALLTTVRLEDGATQSRAPRLRLVVLSSEKGWLHAPKEGAALADCHVTAEVERVWRIVKCFLPFLFLTREPGRCDVKPFLLLGTPGIGKSMDVGSYILYGLLQYDAARLNVAVYCFGAELAYVFDKEEKTVTAHEGAENVAGAVKALWGRGKNGFVVYDVAEEGAPPPPELQPAGWGLLVLASPNGSNFKAWGRNVGARFIIMNCPDENDVKAMCAWETRHQPAQAQADYWETVDSRMERVGPFPRYVLSEAAFNGRTEAVESALQAIDASVAKDYFAREAEIFWCEENPFKKFVKVERECGKYGHEIVKLSTISDYVDRQMVDRLCEVLGDGGALSLLSGAPGAA</sequence>
<dbReference type="PANTHER" id="PTHR33129:SF3">
    <property type="entry name" value="HOT SPOT (RHS) PROTEIN, PUTATIVE-RELATED"/>
    <property type="match status" value="1"/>
</dbReference>
<name>A0A3R7N318_9TRYP</name>
<dbReference type="Pfam" id="PF20445">
    <property type="entry name" value="RHS_N"/>
    <property type="match status" value="1"/>
</dbReference>
<dbReference type="GeneID" id="40323581"/>
<evidence type="ECO:0000313" key="4">
    <source>
        <dbReference type="Proteomes" id="UP000284403"/>
    </source>
</evidence>
<reference evidence="3 4" key="1">
    <citation type="journal article" date="2018" name="BMC Genomics">
        <title>Genomic comparison of Trypanosoma conorhini and Trypanosoma rangeli to Trypanosoma cruzi strains of high and low virulence.</title>
        <authorList>
            <person name="Bradwell K.R."/>
            <person name="Koparde V.N."/>
            <person name="Matveyev A.V."/>
            <person name="Serrano M.G."/>
            <person name="Alves J.M."/>
            <person name="Parikh H."/>
            <person name="Huang B."/>
            <person name="Lee V."/>
            <person name="Espinosa-Alvarez O."/>
            <person name="Ortiz P.A."/>
            <person name="Costa-Martins A.G."/>
            <person name="Teixeira M.M."/>
            <person name="Buck G.A."/>
        </authorList>
    </citation>
    <scope>NUCLEOTIDE SEQUENCE [LARGE SCALE GENOMIC DNA]</scope>
    <source>
        <strain evidence="3 4">025E</strain>
    </source>
</reference>
<dbReference type="InterPro" id="IPR046835">
    <property type="entry name" value="RHS_N"/>
</dbReference>
<dbReference type="PANTHER" id="PTHR33129">
    <property type="entry name" value="PROTEIN KINASE DOMAIN-CONTAINING PROTEIN-RELATED"/>
    <property type="match status" value="1"/>
</dbReference>
<dbReference type="InterPro" id="IPR052980">
    <property type="entry name" value="Crinkler_effector"/>
</dbReference>
<feature type="domain" description="Retrotransposon hot spot protein N-terminal" evidence="2">
    <location>
        <begin position="84"/>
        <end position="187"/>
    </location>
</feature>
<protein>
    <submittedName>
        <fullName evidence="3">Retrotransposon hot spot (RHS) protein</fullName>
    </submittedName>
</protein>
<dbReference type="InterPro" id="IPR006518">
    <property type="entry name" value="Trypano_RHS"/>
</dbReference>
<dbReference type="OrthoDB" id="2340858at2759"/>
<evidence type="ECO:0000313" key="3">
    <source>
        <dbReference type="EMBL" id="RNE95605.1"/>
    </source>
</evidence>
<proteinExistence type="predicted"/>
<gene>
    <name evidence="3" type="ORF">Tco025E_09970</name>
</gene>
<dbReference type="Pfam" id="PF07999">
    <property type="entry name" value="RHSP"/>
    <property type="match status" value="1"/>
</dbReference>
<dbReference type="RefSeq" id="XP_029223107.1">
    <property type="nucleotide sequence ID" value="XM_029376765.1"/>
</dbReference>
<dbReference type="AlphaFoldDB" id="A0A3R7N318"/>